<feature type="transmembrane region" description="Helical" evidence="6">
    <location>
        <begin position="240"/>
        <end position="258"/>
    </location>
</feature>
<evidence type="ECO:0000256" key="2">
    <source>
        <dbReference type="ARBA" id="ARBA00007049"/>
    </source>
</evidence>
<dbReference type="EMBL" id="JAPEVB010000003">
    <property type="protein sequence ID" value="KAJ4391522.1"/>
    <property type="molecule type" value="Genomic_DNA"/>
</dbReference>
<evidence type="ECO:0000313" key="8">
    <source>
        <dbReference type="Proteomes" id="UP001140453"/>
    </source>
</evidence>
<dbReference type="InterPro" id="IPR008217">
    <property type="entry name" value="Ccc1_fam"/>
</dbReference>
<dbReference type="GO" id="GO:0012505">
    <property type="term" value="C:endomembrane system"/>
    <property type="evidence" value="ECO:0007669"/>
    <property type="project" value="UniProtKB-SubCell"/>
</dbReference>
<dbReference type="AlphaFoldDB" id="A0A9W8YSC9"/>
<accession>A0A9W8YSC9</accession>
<feature type="transmembrane region" description="Helical" evidence="6">
    <location>
        <begin position="210"/>
        <end position="233"/>
    </location>
</feature>
<evidence type="ECO:0000256" key="5">
    <source>
        <dbReference type="ARBA" id="ARBA00023136"/>
    </source>
</evidence>
<dbReference type="OrthoDB" id="73465at2759"/>
<feature type="transmembrane region" description="Helical" evidence="6">
    <location>
        <begin position="299"/>
        <end position="317"/>
    </location>
</feature>
<protein>
    <submittedName>
        <fullName evidence="7">Uncharacterized protein</fullName>
    </submittedName>
</protein>
<comment type="subcellular location">
    <subcellularLocation>
        <location evidence="1">Endomembrane system</location>
        <topology evidence="1">Multi-pass membrane protein</topology>
    </subcellularLocation>
</comment>
<dbReference type="GO" id="GO:0005384">
    <property type="term" value="F:manganese ion transmembrane transporter activity"/>
    <property type="evidence" value="ECO:0007669"/>
    <property type="project" value="InterPro"/>
</dbReference>
<dbReference type="Pfam" id="PF01988">
    <property type="entry name" value="VIT1"/>
    <property type="match status" value="1"/>
</dbReference>
<evidence type="ECO:0000313" key="7">
    <source>
        <dbReference type="EMBL" id="KAJ4391522.1"/>
    </source>
</evidence>
<keyword evidence="5 6" id="KW-0472">Membrane</keyword>
<evidence type="ECO:0000256" key="3">
    <source>
        <dbReference type="ARBA" id="ARBA00022692"/>
    </source>
</evidence>
<gene>
    <name evidence="7" type="ORF">N0V93_005140</name>
</gene>
<name>A0A9W8YSC9_9PEZI</name>
<evidence type="ECO:0000256" key="4">
    <source>
        <dbReference type="ARBA" id="ARBA00022989"/>
    </source>
</evidence>
<comment type="similarity">
    <text evidence="2">Belongs to the CCC1 family.</text>
</comment>
<reference evidence="7" key="1">
    <citation type="submission" date="2022-10" db="EMBL/GenBank/DDBJ databases">
        <title>Tapping the CABI collections for fungal endophytes: first genome assemblies for Collariella, Neodidymelliopsis, Ascochyta clinopodiicola, Didymella pomorum, Didymosphaeria variabile, Neocosmospora piperis and Neocucurbitaria cava.</title>
        <authorList>
            <person name="Hill R."/>
        </authorList>
    </citation>
    <scope>NUCLEOTIDE SEQUENCE</scope>
    <source>
        <strain evidence="7">IMI 355082</strain>
    </source>
</reference>
<dbReference type="Proteomes" id="UP001140453">
    <property type="component" value="Unassembled WGS sequence"/>
</dbReference>
<organism evidence="7 8">
    <name type="scientific">Gnomoniopsis smithogilvyi</name>
    <dbReference type="NCBI Taxonomy" id="1191159"/>
    <lineage>
        <taxon>Eukaryota</taxon>
        <taxon>Fungi</taxon>
        <taxon>Dikarya</taxon>
        <taxon>Ascomycota</taxon>
        <taxon>Pezizomycotina</taxon>
        <taxon>Sordariomycetes</taxon>
        <taxon>Sordariomycetidae</taxon>
        <taxon>Diaporthales</taxon>
        <taxon>Gnomoniaceae</taxon>
        <taxon>Gnomoniopsis</taxon>
    </lineage>
</organism>
<evidence type="ECO:0000256" key="1">
    <source>
        <dbReference type="ARBA" id="ARBA00004127"/>
    </source>
</evidence>
<proteinExistence type="inferred from homology"/>
<comment type="caution">
    <text evidence="7">The sequence shown here is derived from an EMBL/GenBank/DDBJ whole genome shotgun (WGS) entry which is preliminary data.</text>
</comment>
<keyword evidence="4 6" id="KW-1133">Transmembrane helix</keyword>
<dbReference type="PANTHER" id="PTHR31851">
    <property type="entry name" value="FE(2+)/MN(2+) TRANSPORTER PCL1"/>
    <property type="match status" value="1"/>
</dbReference>
<sequence length="327" mass="35191">MFASLGRGGPSKTSPSTLPLYSPLNAETFDASPCSPCSSEDHPPLSETSSDFLMPAQRHATRAASSCLSKPTLSRFLADFTLGFADGLTVPFALTAGLSSLGQTETVIYAGMAEICAGSISMGIGGYLSARGDARSASAHITTEEEEAKLQMSEKAGQVVERYLAPLDLPPELLYLVQEHVAGRDDVAAAVERTMTPEEEEEEDVPPAPWMSGLSVAMGYLIGGSLPLFPYFVVNQVGDGLLWSFIVCVIALFSFGFIKDFVLHLQKVKAEVWLTDKGLGRESWTWRDVCRSTWEGTQMVILGSLAALAAVLCVRLFEGMGHEELRP</sequence>
<dbReference type="GO" id="GO:0030026">
    <property type="term" value="P:intracellular manganese ion homeostasis"/>
    <property type="evidence" value="ECO:0007669"/>
    <property type="project" value="InterPro"/>
</dbReference>
<keyword evidence="3 6" id="KW-0812">Transmembrane</keyword>
<keyword evidence="8" id="KW-1185">Reference proteome</keyword>
<evidence type="ECO:0000256" key="6">
    <source>
        <dbReference type="SAM" id="Phobius"/>
    </source>
</evidence>